<keyword evidence="2" id="KW-1185">Reference proteome</keyword>
<name>A0A3T0D211_9FIRM</name>
<evidence type="ECO:0000313" key="1">
    <source>
        <dbReference type="EMBL" id="AZT89247.1"/>
    </source>
</evidence>
<reference evidence="1 2" key="1">
    <citation type="submission" date="2018-12" db="EMBL/GenBank/DDBJ databases">
        <title>Genome sequence from the cellulolytic species, Caldicellulosiruptor changbaiensis.</title>
        <authorList>
            <person name="Blumer-Schuette S.E."/>
            <person name="Mendoza C."/>
        </authorList>
    </citation>
    <scope>NUCLEOTIDE SEQUENCE [LARGE SCALE GENOMIC DNA]</scope>
    <source>
        <strain evidence="1 2">CBS-Z</strain>
    </source>
</reference>
<organism evidence="1 2">
    <name type="scientific">Caldicellulosiruptor changbaiensis</name>
    <dbReference type="NCBI Taxonomy" id="1222016"/>
    <lineage>
        <taxon>Bacteria</taxon>
        <taxon>Bacillati</taxon>
        <taxon>Bacillota</taxon>
        <taxon>Bacillota incertae sedis</taxon>
        <taxon>Caldicellulosiruptorales</taxon>
        <taxon>Caldicellulosiruptoraceae</taxon>
        <taxon>Caldicellulosiruptor</taxon>
    </lineage>
</organism>
<dbReference type="AlphaFoldDB" id="A0A3T0D211"/>
<dbReference type="KEGG" id="ccha:ELD05_00310"/>
<gene>
    <name evidence="1" type="ORF">ELD05_00310</name>
</gene>
<proteinExistence type="predicted"/>
<protein>
    <submittedName>
        <fullName evidence="1">Uncharacterized protein</fullName>
    </submittedName>
</protein>
<sequence length="207" mass="24634">MMGCDEKMAKYFTFHFWAREDGVFLPSSYYSKVYEALKSLLATEQFTISPIKTKNKKEVEDGIWVFEDFRIYLATPFLELVTQNILKIYENLNALFDGIYLKRISCRTQQPKTIGNLLSGVFAQKDGACLEYDRQPEIFSEMLRRQLLSIYYQRFGAYPEDQRFFFVIKDGLKKQHLIESRIEYFGKYEIFASRELLEMFCQMFCIK</sequence>
<dbReference type="Proteomes" id="UP000282930">
    <property type="component" value="Chromosome"/>
</dbReference>
<dbReference type="EMBL" id="CP034791">
    <property type="protein sequence ID" value="AZT89247.1"/>
    <property type="molecule type" value="Genomic_DNA"/>
</dbReference>
<accession>A0A3T0D211</accession>
<evidence type="ECO:0000313" key="2">
    <source>
        <dbReference type="Proteomes" id="UP000282930"/>
    </source>
</evidence>